<dbReference type="Pfam" id="PF00583">
    <property type="entry name" value="Acetyltransf_1"/>
    <property type="match status" value="1"/>
</dbReference>
<dbReference type="PANTHER" id="PTHR43072">
    <property type="entry name" value="N-ACETYLTRANSFERASE"/>
    <property type="match status" value="1"/>
</dbReference>
<dbReference type="Proteomes" id="UP001595705">
    <property type="component" value="Unassembled WGS sequence"/>
</dbReference>
<evidence type="ECO:0000313" key="2">
    <source>
        <dbReference type="EMBL" id="MFC3716600.1"/>
    </source>
</evidence>
<dbReference type="RefSeq" id="WP_386743875.1">
    <property type="nucleotide sequence ID" value="NZ_JBHRYA010000007.1"/>
</dbReference>
<dbReference type="CDD" id="cd04301">
    <property type="entry name" value="NAT_SF"/>
    <property type="match status" value="1"/>
</dbReference>
<comment type="caution">
    <text evidence="2">The sequence shown here is derived from an EMBL/GenBank/DDBJ whole genome shotgun (WGS) entry which is preliminary data.</text>
</comment>
<accession>A0ABV7XM38</accession>
<evidence type="ECO:0000259" key="1">
    <source>
        <dbReference type="PROSITE" id="PS51186"/>
    </source>
</evidence>
<proteinExistence type="predicted"/>
<dbReference type="PROSITE" id="PS51186">
    <property type="entry name" value="GNAT"/>
    <property type="match status" value="1"/>
</dbReference>
<reference evidence="3" key="1">
    <citation type="journal article" date="2019" name="Int. J. Syst. Evol. Microbiol.">
        <title>The Global Catalogue of Microorganisms (GCM) 10K type strain sequencing project: providing services to taxonomists for standard genome sequencing and annotation.</title>
        <authorList>
            <consortium name="The Broad Institute Genomics Platform"/>
            <consortium name="The Broad Institute Genome Sequencing Center for Infectious Disease"/>
            <person name="Wu L."/>
            <person name="Ma J."/>
        </authorList>
    </citation>
    <scope>NUCLEOTIDE SEQUENCE [LARGE SCALE GENOMIC DNA]</scope>
    <source>
        <strain evidence="3">KCTC 42441</strain>
    </source>
</reference>
<keyword evidence="3" id="KW-1185">Reference proteome</keyword>
<dbReference type="InterPro" id="IPR016181">
    <property type="entry name" value="Acyl_CoA_acyltransferase"/>
</dbReference>
<dbReference type="PANTHER" id="PTHR43072:SF60">
    <property type="entry name" value="L-2,4-DIAMINOBUTYRIC ACID ACETYLTRANSFERASE"/>
    <property type="match status" value="1"/>
</dbReference>
<gene>
    <name evidence="2" type="ORF">ACFONC_10590</name>
</gene>
<dbReference type="NCBIfam" id="NF033083">
    <property type="entry name" value="AAC_3_I"/>
    <property type="match status" value="1"/>
</dbReference>
<protein>
    <submittedName>
        <fullName evidence="2">AAC(3)-I family aminoglycoside N-acetyltransferase</fullName>
    </submittedName>
</protein>
<evidence type="ECO:0000313" key="3">
    <source>
        <dbReference type="Proteomes" id="UP001595705"/>
    </source>
</evidence>
<dbReference type="EMBL" id="JBHRYA010000007">
    <property type="protein sequence ID" value="MFC3716600.1"/>
    <property type="molecule type" value="Genomic_DNA"/>
</dbReference>
<dbReference type="SUPFAM" id="SSF55729">
    <property type="entry name" value="Acyl-CoA N-acyltransferases (Nat)"/>
    <property type="match status" value="1"/>
</dbReference>
<sequence>MPNVPFSIRELDRDDVAPMRAMLAMFGEAFDDVHAYSGRPPRAAWLQRLLGSDAFIAIAATRDDEVIGGIAAYVLPKFEQERSEIYIYDLAVAQAHRRQGIATAMIDELRRTASRRGAYVIYVQADLGDDPAIALYTKLGTREDVLHFDIEPMPAAPAAAR</sequence>
<dbReference type="InterPro" id="IPR000182">
    <property type="entry name" value="GNAT_dom"/>
</dbReference>
<dbReference type="Gene3D" id="3.40.630.30">
    <property type="match status" value="1"/>
</dbReference>
<organism evidence="2 3">
    <name type="scientific">Luteimonas soli</name>
    <dbReference type="NCBI Taxonomy" id="1648966"/>
    <lineage>
        <taxon>Bacteria</taxon>
        <taxon>Pseudomonadati</taxon>
        <taxon>Pseudomonadota</taxon>
        <taxon>Gammaproteobacteria</taxon>
        <taxon>Lysobacterales</taxon>
        <taxon>Lysobacteraceae</taxon>
        <taxon>Luteimonas</taxon>
    </lineage>
</organism>
<feature type="domain" description="N-acetyltransferase" evidence="1">
    <location>
        <begin position="6"/>
        <end position="161"/>
    </location>
</feature>
<name>A0ABV7XM38_9GAMM</name>